<keyword evidence="7" id="KW-0998">Cell outer membrane</keyword>
<dbReference type="Pfam" id="PF02321">
    <property type="entry name" value="OEP"/>
    <property type="match status" value="2"/>
</dbReference>
<feature type="signal peptide" evidence="8">
    <location>
        <begin position="1"/>
        <end position="18"/>
    </location>
</feature>
<evidence type="ECO:0000313" key="10">
    <source>
        <dbReference type="Proteomes" id="UP000290848"/>
    </source>
</evidence>
<keyword evidence="8" id="KW-0732">Signal</keyword>
<evidence type="ECO:0000256" key="4">
    <source>
        <dbReference type="ARBA" id="ARBA00022452"/>
    </source>
</evidence>
<dbReference type="SUPFAM" id="SSF56954">
    <property type="entry name" value="Outer membrane efflux proteins (OEP)"/>
    <property type="match status" value="1"/>
</dbReference>
<comment type="similarity">
    <text evidence="2">Belongs to the outer membrane factor (OMF) (TC 1.B.17) family.</text>
</comment>
<evidence type="ECO:0000256" key="2">
    <source>
        <dbReference type="ARBA" id="ARBA00007613"/>
    </source>
</evidence>
<evidence type="ECO:0000256" key="1">
    <source>
        <dbReference type="ARBA" id="ARBA00004442"/>
    </source>
</evidence>
<reference evidence="9 10" key="1">
    <citation type="submission" date="2018-12" db="EMBL/GenBank/DDBJ databases">
        <title>The Draft Genome Sequence of the Soil Bacterium Pedobacter tournemirensis R1.</title>
        <authorList>
            <person name="He J."/>
        </authorList>
    </citation>
    <scope>NUCLEOTIDE SEQUENCE [LARGE SCALE GENOMIC DNA]</scope>
    <source>
        <strain evidence="9 10">R1</strain>
    </source>
</reference>
<keyword evidence="5" id="KW-0812">Transmembrane</keyword>
<keyword evidence="4" id="KW-1134">Transmembrane beta strand</keyword>
<dbReference type="Gene3D" id="1.20.1600.10">
    <property type="entry name" value="Outer membrane efflux proteins (OEP)"/>
    <property type="match status" value="1"/>
</dbReference>
<keyword evidence="3" id="KW-0813">Transport</keyword>
<feature type="chain" id="PRO_5020915357" evidence="8">
    <location>
        <begin position="19"/>
        <end position="470"/>
    </location>
</feature>
<evidence type="ECO:0000256" key="3">
    <source>
        <dbReference type="ARBA" id="ARBA00022448"/>
    </source>
</evidence>
<dbReference type="InterPro" id="IPR003423">
    <property type="entry name" value="OMP_efflux"/>
</dbReference>
<sequence>MKRILSFAFSFLSLSVLGQTNISPGTMKLIQDAIHKDYELANSQLEINKTDQDIKKAHETYVPKVNATAAYAYLDNKLTIDLPAIQIPGLNLPLPQGDQTFHNTSSLGLAALNTQMVLFSGMQVTYGSKALNEKKKAQQHLSDAKRLDIAEDVINTIDQIALLQQSKVLLDESRVRLDKEVLRVNRAIENGLATPYERKKIEVALNQLASRQEEYEGKKALLYSKLEMLTAHPMSELEQLVVSLKPWLLNAAAEEDIKPRSEILALEAGEHAADYQIKMQKAKVLPQVVGMASFGYVNLFNNTIRTPFANPLNGQDIAIKSDNLKLYPNWIAGIGLKWDIFSGFSRTRELNKLYMDKTIAENRRKDISEKLDLLREKSRTEYRTAIKQMSLKSAEKVLAESTLDLAVKSYQQGLLPVSERLAAETGMQQAQLEYLQSIYNQRKAAIQYLKASGNFSLQQNSNNSDENERY</sequence>
<keyword evidence="6" id="KW-0472">Membrane</keyword>
<name>A0A4Q0M2F0_9SPHI</name>
<proteinExistence type="inferred from homology"/>
<dbReference type="PANTHER" id="PTHR30026:SF20">
    <property type="entry name" value="OUTER MEMBRANE PROTEIN TOLC"/>
    <property type="match status" value="1"/>
</dbReference>
<dbReference type="RefSeq" id="WP_128771383.1">
    <property type="nucleotide sequence ID" value="NZ_RXOC01000021.1"/>
</dbReference>
<comment type="caution">
    <text evidence="9">The sequence shown here is derived from an EMBL/GenBank/DDBJ whole genome shotgun (WGS) entry which is preliminary data.</text>
</comment>
<dbReference type="GO" id="GO:1990281">
    <property type="term" value="C:efflux pump complex"/>
    <property type="evidence" value="ECO:0007669"/>
    <property type="project" value="TreeGrafter"/>
</dbReference>
<evidence type="ECO:0000256" key="5">
    <source>
        <dbReference type="ARBA" id="ARBA00022692"/>
    </source>
</evidence>
<dbReference type="GO" id="GO:0015288">
    <property type="term" value="F:porin activity"/>
    <property type="evidence" value="ECO:0007669"/>
    <property type="project" value="TreeGrafter"/>
</dbReference>
<dbReference type="AlphaFoldDB" id="A0A4Q0M2F0"/>
<gene>
    <name evidence="9" type="ORF">EKH83_20730</name>
</gene>
<dbReference type="PANTHER" id="PTHR30026">
    <property type="entry name" value="OUTER MEMBRANE PROTEIN TOLC"/>
    <property type="match status" value="1"/>
</dbReference>
<dbReference type="GO" id="GO:0009279">
    <property type="term" value="C:cell outer membrane"/>
    <property type="evidence" value="ECO:0007669"/>
    <property type="project" value="UniProtKB-SubCell"/>
</dbReference>
<organism evidence="9 10">
    <name type="scientific">Arcticibacter tournemirensis</name>
    <dbReference type="NCBI Taxonomy" id="699437"/>
    <lineage>
        <taxon>Bacteria</taxon>
        <taxon>Pseudomonadati</taxon>
        <taxon>Bacteroidota</taxon>
        <taxon>Sphingobacteriia</taxon>
        <taxon>Sphingobacteriales</taxon>
        <taxon>Sphingobacteriaceae</taxon>
        <taxon>Arcticibacter</taxon>
    </lineage>
</organism>
<evidence type="ECO:0000256" key="7">
    <source>
        <dbReference type="ARBA" id="ARBA00023237"/>
    </source>
</evidence>
<evidence type="ECO:0000313" key="9">
    <source>
        <dbReference type="EMBL" id="RXF67031.1"/>
    </source>
</evidence>
<dbReference type="EMBL" id="RXOC01000021">
    <property type="protein sequence ID" value="RXF67031.1"/>
    <property type="molecule type" value="Genomic_DNA"/>
</dbReference>
<accession>A0A4Q0M2F0</accession>
<dbReference type="Proteomes" id="UP000290848">
    <property type="component" value="Unassembled WGS sequence"/>
</dbReference>
<evidence type="ECO:0000256" key="8">
    <source>
        <dbReference type="SAM" id="SignalP"/>
    </source>
</evidence>
<dbReference type="GO" id="GO:0015562">
    <property type="term" value="F:efflux transmembrane transporter activity"/>
    <property type="evidence" value="ECO:0007669"/>
    <property type="project" value="InterPro"/>
</dbReference>
<evidence type="ECO:0000256" key="6">
    <source>
        <dbReference type="ARBA" id="ARBA00023136"/>
    </source>
</evidence>
<comment type="subcellular location">
    <subcellularLocation>
        <location evidence="1">Cell outer membrane</location>
    </subcellularLocation>
</comment>
<dbReference type="InterPro" id="IPR051906">
    <property type="entry name" value="TolC-like"/>
</dbReference>
<protein>
    <submittedName>
        <fullName evidence="9">TolC family protein</fullName>
    </submittedName>
</protein>